<name>A0A264W2P8_9BACL</name>
<reference evidence="2 3" key="1">
    <citation type="submission" date="2017-07" db="EMBL/GenBank/DDBJ databases">
        <title>Tetzosporium hominis gen.nov. sp.nov.</title>
        <authorList>
            <person name="Tetz G."/>
            <person name="Tetz V."/>
        </authorList>
    </citation>
    <scope>NUCLEOTIDE SEQUENCE [LARGE SCALE GENOMIC DNA]</scope>
    <source>
        <strain evidence="2 3">VT-49</strain>
    </source>
</reference>
<gene>
    <name evidence="2" type="ORF">CF394_08850</name>
</gene>
<accession>A0A264W2P8</accession>
<dbReference type="InterPro" id="IPR011528">
    <property type="entry name" value="NERD"/>
</dbReference>
<feature type="domain" description="NERD" evidence="1">
    <location>
        <begin position="7"/>
        <end position="125"/>
    </location>
</feature>
<evidence type="ECO:0000259" key="1">
    <source>
        <dbReference type="PROSITE" id="PS50965"/>
    </source>
</evidence>
<dbReference type="RefSeq" id="WP_094943062.1">
    <property type="nucleotide sequence ID" value="NZ_NOKQ01000217.1"/>
</dbReference>
<dbReference type="OrthoDB" id="2734037at2"/>
<dbReference type="AlphaFoldDB" id="A0A264W2P8"/>
<proteinExistence type="predicted"/>
<dbReference type="Proteomes" id="UP000217065">
    <property type="component" value="Unassembled WGS sequence"/>
</dbReference>
<keyword evidence="3" id="KW-1185">Reference proteome</keyword>
<dbReference type="Pfam" id="PF08378">
    <property type="entry name" value="NERD"/>
    <property type="match status" value="1"/>
</dbReference>
<evidence type="ECO:0000313" key="3">
    <source>
        <dbReference type="Proteomes" id="UP000217065"/>
    </source>
</evidence>
<dbReference type="PROSITE" id="PS50965">
    <property type="entry name" value="NERD"/>
    <property type="match status" value="1"/>
</dbReference>
<protein>
    <recommendedName>
        <fullName evidence="1">NERD domain-containing protein</fullName>
    </recommendedName>
</protein>
<comment type="caution">
    <text evidence="2">The sequence shown here is derived from an EMBL/GenBank/DDBJ whole genome shotgun (WGS) entry which is preliminary data.</text>
</comment>
<evidence type="ECO:0000313" key="2">
    <source>
        <dbReference type="EMBL" id="OZS77852.1"/>
    </source>
</evidence>
<dbReference type="EMBL" id="NOKQ01000217">
    <property type="protein sequence ID" value="OZS77852.1"/>
    <property type="molecule type" value="Genomic_DNA"/>
</dbReference>
<sequence>MVTIRKAGERGENEVLPYLQESYYKQPVSILHNYHSRKAHSFSIQIDYLILTNRYILLLEVKNIKGHITFRQNPAQLIRMIDGEMQALDCPFTQMDRNLLHFKQLLGKSKLPIFTAIVWANRSAVIEDVAFPTTHPVLSLKQLPTFLHELSKHPVQQVNVKSLQKRLQSLATPFYLFSLCSRYEIVPTELIKGMQCPTCFGLLLLNQKSWNCTECKLTTTSALEANILNVFDLLGDQLSMRDFHQVLPDLQARNLKKLIASGAISILFEKKNRLYKINRNREVNWLEVEKL</sequence>
<organism evidence="2 3">
    <name type="scientific">Tetzosporium hominis</name>
    <dbReference type="NCBI Taxonomy" id="2020506"/>
    <lineage>
        <taxon>Bacteria</taxon>
        <taxon>Bacillati</taxon>
        <taxon>Bacillota</taxon>
        <taxon>Bacilli</taxon>
        <taxon>Bacillales</taxon>
        <taxon>Caryophanaceae</taxon>
        <taxon>Tetzosporium</taxon>
    </lineage>
</organism>